<dbReference type="PANTHER" id="PTHR15004:SF0">
    <property type="entry name" value="GLUTAMYL-TRNA(GLN) AMIDOTRANSFERASE SUBUNIT C, MITOCHONDRIAL"/>
    <property type="match status" value="1"/>
</dbReference>
<dbReference type="GO" id="GO:0016740">
    <property type="term" value="F:transferase activity"/>
    <property type="evidence" value="ECO:0007669"/>
    <property type="project" value="UniProtKB-KW"/>
</dbReference>
<comment type="caution">
    <text evidence="2">The sequence shown here is derived from an EMBL/GenBank/DDBJ whole genome shotgun (WGS) entry which is preliminary data.</text>
</comment>
<keyword evidence="3" id="KW-1185">Reference proteome</keyword>
<keyword evidence="1" id="KW-0648">Protein biosynthesis</keyword>
<protein>
    <recommendedName>
        <fullName evidence="1">Aspartyl/glutamyl-tRNA(Asn/Gln) amidotransferase subunit C</fullName>
        <shortName evidence="1">Asp/Glu-ADT subunit C</shortName>
        <ecNumber evidence="1">6.3.5.-</ecNumber>
    </recommendedName>
</protein>
<comment type="subunit">
    <text evidence="1">Heterotrimer of A, B and C subunits.</text>
</comment>
<dbReference type="AlphaFoldDB" id="A0A4V3YXF2"/>
<evidence type="ECO:0000313" key="2">
    <source>
        <dbReference type="EMBL" id="THJ34902.1"/>
    </source>
</evidence>
<comment type="catalytic activity">
    <reaction evidence="1">
        <text>L-glutamyl-tRNA(Gln) + L-glutamine + ATP + H2O = L-glutaminyl-tRNA(Gln) + L-glutamate + ADP + phosphate + H(+)</text>
        <dbReference type="Rhea" id="RHEA:17521"/>
        <dbReference type="Rhea" id="RHEA-COMP:9681"/>
        <dbReference type="Rhea" id="RHEA-COMP:9684"/>
        <dbReference type="ChEBI" id="CHEBI:15377"/>
        <dbReference type="ChEBI" id="CHEBI:15378"/>
        <dbReference type="ChEBI" id="CHEBI:29985"/>
        <dbReference type="ChEBI" id="CHEBI:30616"/>
        <dbReference type="ChEBI" id="CHEBI:43474"/>
        <dbReference type="ChEBI" id="CHEBI:58359"/>
        <dbReference type="ChEBI" id="CHEBI:78520"/>
        <dbReference type="ChEBI" id="CHEBI:78521"/>
        <dbReference type="ChEBI" id="CHEBI:456216"/>
    </reaction>
</comment>
<dbReference type="SUPFAM" id="SSF141000">
    <property type="entry name" value="Glu-tRNAGln amidotransferase C subunit"/>
    <property type="match status" value="1"/>
</dbReference>
<keyword evidence="1" id="KW-0067">ATP-binding</keyword>
<keyword evidence="2" id="KW-0808">Transferase</keyword>
<dbReference type="PANTHER" id="PTHR15004">
    <property type="entry name" value="GLUTAMYL-TRNA(GLN) AMIDOTRANSFERASE SUBUNIT C, MITOCHONDRIAL"/>
    <property type="match status" value="1"/>
</dbReference>
<comment type="catalytic activity">
    <reaction evidence="1">
        <text>L-aspartyl-tRNA(Asn) + L-glutamine + ATP + H2O = L-asparaginyl-tRNA(Asn) + L-glutamate + ADP + phosphate + 2 H(+)</text>
        <dbReference type="Rhea" id="RHEA:14513"/>
        <dbReference type="Rhea" id="RHEA-COMP:9674"/>
        <dbReference type="Rhea" id="RHEA-COMP:9677"/>
        <dbReference type="ChEBI" id="CHEBI:15377"/>
        <dbReference type="ChEBI" id="CHEBI:15378"/>
        <dbReference type="ChEBI" id="CHEBI:29985"/>
        <dbReference type="ChEBI" id="CHEBI:30616"/>
        <dbReference type="ChEBI" id="CHEBI:43474"/>
        <dbReference type="ChEBI" id="CHEBI:58359"/>
        <dbReference type="ChEBI" id="CHEBI:78515"/>
        <dbReference type="ChEBI" id="CHEBI:78516"/>
        <dbReference type="ChEBI" id="CHEBI:456216"/>
    </reaction>
</comment>
<dbReference type="GO" id="GO:0050566">
    <property type="term" value="F:asparaginyl-tRNA synthase (glutamine-hydrolyzing) activity"/>
    <property type="evidence" value="ECO:0007669"/>
    <property type="project" value="RHEA"/>
</dbReference>
<proteinExistence type="inferred from homology"/>
<evidence type="ECO:0000313" key="3">
    <source>
        <dbReference type="Proteomes" id="UP000306236"/>
    </source>
</evidence>
<evidence type="ECO:0000256" key="1">
    <source>
        <dbReference type="HAMAP-Rule" id="MF_00122"/>
    </source>
</evidence>
<dbReference type="HAMAP" id="MF_00122">
    <property type="entry name" value="GatC"/>
    <property type="match status" value="1"/>
</dbReference>
<dbReference type="Pfam" id="PF02686">
    <property type="entry name" value="GatC"/>
    <property type="match status" value="1"/>
</dbReference>
<gene>
    <name evidence="1 2" type="primary">gatC</name>
    <name evidence="2" type="ORF">E8K88_05300</name>
</gene>
<sequence>MPLSLEEIQRIANLSKLAFDESQSLAMQSKINSFFELVEQMDAVDTAGVEPLFHPVSVVQEIALRLQDDVADTGNHRAGNMQNAPAAENGYFLVPKVIE</sequence>
<name>A0A4V3YXF2_9BURK</name>
<dbReference type="OrthoDB" id="9794326at2"/>
<keyword evidence="1" id="KW-0436">Ligase</keyword>
<comment type="function">
    <text evidence="1">Allows the formation of correctly charged Asn-tRNA(Asn) or Gln-tRNA(Gln) through the transamidation of misacylated Asp-tRNA(Asn) or Glu-tRNA(Gln) in organisms which lack either or both of asparaginyl-tRNA or glutaminyl-tRNA synthetases. The reaction takes place in the presence of glutamine and ATP through an activated phospho-Asp-tRNA(Asn) or phospho-Glu-tRNA(Gln).</text>
</comment>
<dbReference type="GO" id="GO:0050567">
    <property type="term" value="F:glutaminyl-tRNA synthase (glutamine-hydrolyzing) activity"/>
    <property type="evidence" value="ECO:0007669"/>
    <property type="project" value="UniProtKB-UniRule"/>
</dbReference>
<dbReference type="GO" id="GO:0006450">
    <property type="term" value="P:regulation of translational fidelity"/>
    <property type="evidence" value="ECO:0007669"/>
    <property type="project" value="InterPro"/>
</dbReference>
<dbReference type="EC" id="6.3.5.-" evidence="1"/>
<dbReference type="GO" id="GO:0006412">
    <property type="term" value="P:translation"/>
    <property type="evidence" value="ECO:0007669"/>
    <property type="project" value="UniProtKB-UniRule"/>
</dbReference>
<dbReference type="InterPro" id="IPR036113">
    <property type="entry name" value="Asp/Glu-ADT_sf_sub_c"/>
</dbReference>
<reference evidence="2 3" key="1">
    <citation type="submission" date="2019-04" db="EMBL/GenBank/DDBJ databases">
        <title>Lampropedia sp YIM MLB12 draf genome.</title>
        <authorList>
            <person name="Wang Y.-X."/>
        </authorList>
    </citation>
    <scope>NUCLEOTIDE SEQUENCE [LARGE SCALE GENOMIC DNA]</scope>
    <source>
        <strain evidence="2 3">YIM MLB12</strain>
    </source>
</reference>
<keyword evidence="1" id="KW-0547">Nucleotide-binding</keyword>
<comment type="similarity">
    <text evidence="1">Belongs to the GatC family.</text>
</comment>
<dbReference type="Proteomes" id="UP000306236">
    <property type="component" value="Unassembled WGS sequence"/>
</dbReference>
<accession>A0A4V3YXF2</accession>
<dbReference type="InterPro" id="IPR003837">
    <property type="entry name" value="GatC"/>
</dbReference>
<dbReference type="NCBIfam" id="TIGR00135">
    <property type="entry name" value="gatC"/>
    <property type="match status" value="1"/>
</dbReference>
<dbReference type="GO" id="GO:0005524">
    <property type="term" value="F:ATP binding"/>
    <property type="evidence" value="ECO:0007669"/>
    <property type="project" value="UniProtKB-KW"/>
</dbReference>
<organism evidence="2 3">
    <name type="scientific">Lampropedia aestuarii</name>
    <dbReference type="NCBI Taxonomy" id="2562762"/>
    <lineage>
        <taxon>Bacteria</taxon>
        <taxon>Pseudomonadati</taxon>
        <taxon>Pseudomonadota</taxon>
        <taxon>Betaproteobacteria</taxon>
        <taxon>Burkholderiales</taxon>
        <taxon>Comamonadaceae</taxon>
        <taxon>Lampropedia</taxon>
    </lineage>
</organism>
<dbReference type="EMBL" id="SSWX01000005">
    <property type="protein sequence ID" value="THJ34902.1"/>
    <property type="molecule type" value="Genomic_DNA"/>
</dbReference>
<dbReference type="GO" id="GO:0070681">
    <property type="term" value="P:glutaminyl-tRNAGln biosynthesis via transamidation"/>
    <property type="evidence" value="ECO:0007669"/>
    <property type="project" value="TreeGrafter"/>
</dbReference>
<dbReference type="RefSeq" id="WP_136405615.1">
    <property type="nucleotide sequence ID" value="NZ_JARXRQ010000003.1"/>
</dbReference>
<dbReference type="Gene3D" id="1.10.20.60">
    <property type="entry name" value="Glu-tRNAGln amidotransferase C subunit, N-terminal domain"/>
    <property type="match status" value="1"/>
</dbReference>